<evidence type="ECO:0000256" key="5">
    <source>
        <dbReference type="ARBA" id="ARBA00022989"/>
    </source>
</evidence>
<feature type="transmembrane region" description="Helical" evidence="7">
    <location>
        <begin position="64"/>
        <end position="91"/>
    </location>
</feature>
<dbReference type="PANTHER" id="PTHR33508">
    <property type="entry name" value="UPF0056 MEMBRANE PROTEIN YHCE"/>
    <property type="match status" value="1"/>
</dbReference>
<name>A0A967C5J4_9PROT</name>
<evidence type="ECO:0000256" key="6">
    <source>
        <dbReference type="ARBA" id="ARBA00023136"/>
    </source>
</evidence>
<keyword evidence="3" id="KW-1003">Cell membrane</keyword>
<evidence type="ECO:0000313" key="8">
    <source>
        <dbReference type="EMBL" id="NIA67826.1"/>
    </source>
</evidence>
<proteinExistence type="inferred from homology"/>
<keyword evidence="5 7" id="KW-1133">Transmembrane helix</keyword>
<accession>A0A967C5J4</accession>
<sequence>MMTEAALASFLAALFSMMNPIGNVGVFAGMTAERTAAQARTIAWTCALASAITLLVVTWSGSLLLDLFGITVDTLRAAGGVIVLLIGLHMLSNNNQHRHSPAEREDASARASVAVVPLAIPIVAGPGTMATVLVASQQHPSILEKGEISLAILALSVLTGLLFSFAGPIAGKLGEAGMGVVTRVMGMVLAAIAMGMLAEGLKGLFPGLAG</sequence>
<keyword evidence="4 7" id="KW-0812">Transmembrane</keyword>
<evidence type="ECO:0000256" key="4">
    <source>
        <dbReference type="ARBA" id="ARBA00022692"/>
    </source>
</evidence>
<dbReference type="Proteomes" id="UP000761264">
    <property type="component" value="Unassembled WGS sequence"/>
</dbReference>
<evidence type="ECO:0000313" key="9">
    <source>
        <dbReference type="Proteomes" id="UP000761264"/>
    </source>
</evidence>
<reference evidence="8" key="1">
    <citation type="submission" date="2020-03" db="EMBL/GenBank/DDBJ databases">
        <title>Genome of Pelagibius litoralis DSM 21314T.</title>
        <authorList>
            <person name="Wang G."/>
        </authorList>
    </citation>
    <scope>NUCLEOTIDE SEQUENCE</scope>
    <source>
        <strain evidence="8">DSM 21314</strain>
    </source>
</reference>
<comment type="subcellular location">
    <subcellularLocation>
        <location evidence="1 7">Cell membrane</location>
        <topology evidence="1 7">Multi-pass membrane protein</topology>
    </subcellularLocation>
</comment>
<comment type="caution">
    <text evidence="8">The sequence shown here is derived from an EMBL/GenBank/DDBJ whole genome shotgun (WGS) entry which is preliminary data.</text>
</comment>
<keyword evidence="6 7" id="KW-0472">Membrane</keyword>
<evidence type="ECO:0000256" key="3">
    <source>
        <dbReference type="ARBA" id="ARBA00022475"/>
    </source>
</evidence>
<dbReference type="PANTHER" id="PTHR33508:SF1">
    <property type="entry name" value="UPF0056 MEMBRANE PROTEIN YHCE"/>
    <property type="match status" value="1"/>
</dbReference>
<gene>
    <name evidence="8" type="ORF">HBA54_04410</name>
</gene>
<dbReference type="NCBIfam" id="TIGR00427">
    <property type="entry name" value="NAAT family transporter"/>
    <property type="match status" value="1"/>
</dbReference>
<feature type="transmembrane region" description="Helical" evidence="7">
    <location>
        <begin position="148"/>
        <end position="170"/>
    </location>
</feature>
<dbReference type="AlphaFoldDB" id="A0A967C5J4"/>
<organism evidence="8 9">
    <name type="scientific">Pelagibius litoralis</name>
    <dbReference type="NCBI Taxonomy" id="374515"/>
    <lineage>
        <taxon>Bacteria</taxon>
        <taxon>Pseudomonadati</taxon>
        <taxon>Pseudomonadota</taxon>
        <taxon>Alphaproteobacteria</taxon>
        <taxon>Rhodospirillales</taxon>
        <taxon>Rhodovibrionaceae</taxon>
        <taxon>Pelagibius</taxon>
    </lineage>
</organism>
<dbReference type="RefSeq" id="WP_167221805.1">
    <property type="nucleotide sequence ID" value="NZ_JAAQPH010000003.1"/>
</dbReference>
<comment type="similarity">
    <text evidence="2 7">Belongs to the UPF0056 (MarC) family.</text>
</comment>
<evidence type="ECO:0000256" key="2">
    <source>
        <dbReference type="ARBA" id="ARBA00009784"/>
    </source>
</evidence>
<feature type="transmembrane region" description="Helical" evidence="7">
    <location>
        <begin position="176"/>
        <end position="198"/>
    </location>
</feature>
<evidence type="ECO:0000256" key="1">
    <source>
        <dbReference type="ARBA" id="ARBA00004651"/>
    </source>
</evidence>
<comment type="caution">
    <text evidence="7">Lacks conserved residue(s) required for the propagation of feature annotation.</text>
</comment>
<dbReference type="InterPro" id="IPR002771">
    <property type="entry name" value="Multi_antbiot-R_MarC"/>
</dbReference>
<dbReference type="Pfam" id="PF01914">
    <property type="entry name" value="MarC"/>
    <property type="match status" value="1"/>
</dbReference>
<protein>
    <recommendedName>
        <fullName evidence="7">UPF0056 membrane protein</fullName>
    </recommendedName>
</protein>
<feature type="transmembrane region" description="Helical" evidence="7">
    <location>
        <begin position="111"/>
        <end position="136"/>
    </location>
</feature>
<dbReference type="EMBL" id="JAAQPH010000003">
    <property type="protein sequence ID" value="NIA67826.1"/>
    <property type="molecule type" value="Genomic_DNA"/>
</dbReference>
<keyword evidence="9" id="KW-1185">Reference proteome</keyword>
<dbReference type="GO" id="GO:0005886">
    <property type="term" value="C:plasma membrane"/>
    <property type="evidence" value="ECO:0007669"/>
    <property type="project" value="UniProtKB-SubCell"/>
</dbReference>
<evidence type="ECO:0000256" key="7">
    <source>
        <dbReference type="RuleBase" id="RU362048"/>
    </source>
</evidence>